<gene>
    <name evidence="1" type="ORF">CDAR_484921</name>
</gene>
<sequence length="98" mass="11224">MNINLSHLPDHVGLTPRIIKLSMEARGDFLLARFTEPTVRQKITLLINEHHYHTPPRSKLGDWVTLTPLPYSIGVGVFNYASWTPISQSFEQNEIIGW</sequence>
<evidence type="ECO:0000313" key="2">
    <source>
        <dbReference type="Proteomes" id="UP001054837"/>
    </source>
</evidence>
<accession>A0AAV4PA97</accession>
<reference evidence="1 2" key="1">
    <citation type="submission" date="2021-06" db="EMBL/GenBank/DDBJ databases">
        <title>Caerostris darwini draft genome.</title>
        <authorList>
            <person name="Kono N."/>
            <person name="Arakawa K."/>
        </authorList>
    </citation>
    <scope>NUCLEOTIDE SEQUENCE [LARGE SCALE GENOMIC DNA]</scope>
</reference>
<dbReference type="EMBL" id="BPLQ01002577">
    <property type="protein sequence ID" value="GIX94120.1"/>
    <property type="molecule type" value="Genomic_DNA"/>
</dbReference>
<organism evidence="1 2">
    <name type="scientific">Caerostris darwini</name>
    <dbReference type="NCBI Taxonomy" id="1538125"/>
    <lineage>
        <taxon>Eukaryota</taxon>
        <taxon>Metazoa</taxon>
        <taxon>Ecdysozoa</taxon>
        <taxon>Arthropoda</taxon>
        <taxon>Chelicerata</taxon>
        <taxon>Arachnida</taxon>
        <taxon>Araneae</taxon>
        <taxon>Araneomorphae</taxon>
        <taxon>Entelegynae</taxon>
        <taxon>Araneoidea</taxon>
        <taxon>Araneidae</taxon>
        <taxon>Caerostris</taxon>
    </lineage>
</organism>
<evidence type="ECO:0000313" key="1">
    <source>
        <dbReference type="EMBL" id="GIX94120.1"/>
    </source>
</evidence>
<keyword evidence="2" id="KW-1185">Reference proteome</keyword>
<proteinExistence type="predicted"/>
<comment type="caution">
    <text evidence="1">The sequence shown here is derived from an EMBL/GenBank/DDBJ whole genome shotgun (WGS) entry which is preliminary data.</text>
</comment>
<dbReference type="Proteomes" id="UP001054837">
    <property type="component" value="Unassembled WGS sequence"/>
</dbReference>
<protein>
    <submittedName>
        <fullName evidence="1">Uncharacterized protein</fullName>
    </submittedName>
</protein>
<dbReference type="AlphaFoldDB" id="A0AAV4PA97"/>
<name>A0AAV4PA97_9ARAC</name>